<protein>
    <recommendedName>
        <fullName evidence="3">HNH endonuclease</fullName>
    </recommendedName>
</protein>
<name>A0A6G5QQD8_CAMRE</name>
<dbReference type="Proteomes" id="UP000502377">
    <property type="component" value="Chromosome"/>
</dbReference>
<evidence type="ECO:0000313" key="1">
    <source>
        <dbReference type="EMBL" id="QCD47983.1"/>
    </source>
</evidence>
<sequence length="281" mass="34117">MNRAEIIDNIYKCVKNDTYRLKNINIDDKIKMFGFDDYGYISRDIIDLKHDKIDIKIQTLRNTKLTQQEENEIKIVYHKAYENIISKKFAKDIISLKGYQLCPYCRAGYVSLIKINDKYIRPDLDHFYPKSKHYYLSITIDNLIPGCLLCNQRLKKDIDPSIDFKNTQEIFKKIKFEVDIINKYIYIINLDEFNKNEYEWIENMCISKIYSYHTEIFDNIYEKYKKYRKSNIKDMAKALNLDEEYIKNLIFWEFKIMKEKNEPLYKLKQDIFNQIMQICFI</sequence>
<dbReference type="Gene3D" id="1.10.30.50">
    <property type="match status" value="1"/>
</dbReference>
<evidence type="ECO:0000313" key="2">
    <source>
        <dbReference type="Proteomes" id="UP000502377"/>
    </source>
</evidence>
<evidence type="ECO:0008006" key="3">
    <source>
        <dbReference type="Google" id="ProtNLM"/>
    </source>
</evidence>
<organism evidence="1 2">
    <name type="scientific">Campylobacter rectus</name>
    <name type="common">Wolinella recta</name>
    <dbReference type="NCBI Taxonomy" id="203"/>
    <lineage>
        <taxon>Bacteria</taxon>
        <taxon>Pseudomonadati</taxon>
        <taxon>Campylobacterota</taxon>
        <taxon>Epsilonproteobacteria</taxon>
        <taxon>Campylobacterales</taxon>
        <taxon>Campylobacteraceae</taxon>
        <taxon>Campylobacter</taxon>
    </lineage>
</organism>
<proteinExistence type="predicted"/>
<reference evidence="1 2" key="1">
    <citation type="submission" date="2016-07" db="EMBL/GenBank/DDBJ databases">
        <title>Comparative genomics of the Campylobacter concisus group.</title>
        <authorList>
            <person name="Miller W.G."/>
            <person name="Yee E."/>
            <person name="Chapman M.H."/>
            <person name="Huynh S."/>
            <person name="Bono J.L."/>
            <person name="On S.L.W."/>
            <person name="StLeger J."/>
            <person name="Foster G."/>
            <person name="Parker C.T."/>
        </authorList>
    </citation>
    <scope>NUCLEOTIDE SEQUENCE [LARGE SCALE GENOMIC DNA]</scope>
    <source>
        <strain evidence="1 2">ATCC 33238</strain>
    </source>
</reference>
<dbReference type="EMBL" id="CP012543">
    <property type="protein sequence ID" value="QCD47983.1"/>
    <property type="molecule type" value="Genomic_DNA"/>
</dbReference>
<accession>A0A6G5QQD8</accession>
<dbReference type="AlphaFoldDB" id="A0A6G5QQD8"/>
<dbReference type="RefSeq" id="WP_002943128.1">
    <property type="nucleotide sequence ID" value="NZ_CAUTXX010000140.1"/>
</dbReference>
<dbReference type="KEGG" id="crx:CRECT_2401"/>
<gene>
    <name evidence="1" type="ORF">CRECT_2401</name>
</gene>